<dbReference type="AlphaFoldDB" id="A0A8I0HF23"/>
<accession>A0A8I0HF23</accession>
<dbReference type="EMBL" id="JACSPR010000006">
    <property type="protein sequence ID" value="MBD8030626.1"/>
    <property type="molecule type" value="Genomic_DNA"/>
</dbReference>
<organism evidence="1 2">
    <name type="scientific">Corynebacterium gallinarum</name>
    <dbReference type="NCBI Taxonomy" id="2762214"/>
    <lineage>
        <taxon>Bacteria</taxon>
        <taxon>Bacillati</taxon>
        <taxon>Actinomycetota</taxon>
        <taxon>Actinomycetes</taxon>
        <taxon>Mycobacteriales</taxon>
        <taxon>Corynebacteriaceae</taxon>
        <taxon>Corynebacterium</taxon>
    </lineage>
</organism>
<gene>
    <name evidence="1" type="ORF">H9627_09900</name>
</gene>
<sequence length="252" mass="27950">MTTATPWADAFDHLGWDLPQILENDHAELAVAYLQEYFATDPHAGPMYTGSLFERLGGGGDAKPVRDEITRDDLLSLSLLDVPVPGLQVAQLLEPPERAGSIDLKGVVTRELTAYELPYDLKRIRKILESIPTDVGLSSKKATEHLDAGNLLWTALRRRGFGPSRVSKLIARKRPKLFPIIDSVIERELNTDSVGFYENLHTVLRAEDKALSRHLKSIRAEAAHQPGNCALAALSTIRVLDVVVWMAARKRT</sequence>
<proteinExistence type="predicted"/>
<dbReference type="Proteomes" id="UP000650224">
    <property type="component" value="Unassembled WGS sequence"/>
</dbReference>
<protein>
    <submittedName>
        <fullName evidence="1">Uncharacterized protein</fullName>
    </submittedName>
</protein>
<name>A0A8I0HF23_9CORY</name>
<keyword evidence="2" id="KW-1185">Reference proteome</keyword>
<evidence type="ECO:0000313" key="2">
    <source>
        <dbReference type="Proteomes" id="UP000650224"/>
    </source>
</evidence>
<evidence type="ECO:0000313" key="1">
    <source>
        <dbReference type="EMBL" id="MBD8030626.1"/>
    </source>
</evidence>
<dbReference type="InterPro" id="IPR046275">
    <property type="entry name" value="DUF6308"/>
</dbReference>
<dbReference type="RefSeq" id="WP_191733868.1">
    <property type="nucleotide sequence ID" value="NZ_JACSPR010000006.1"/>
</dbReference>
<comment type="caution">
    <text evidence="1">The sequence shown here is derived from an EMBL/GenBank/DDBJ whole genome shotgun (WGS) entry which is preliminary data.</text>
</comment>
<reference evidence="1 2" key="1">
    <citation type="submission" date="2020-08" db="EMBL/GenBank/DDBJ databases">
        <title>A Genomic Blueprint of the Chicken Gut Microbiome.</title>
        <authorList>
            <person name="Gilroy R."/>
            <person name="Ravi A."/>
            <person name="Getino M."/>
            <person name="Pursley I."/>
            <person name="Horton D.L."/>
            <person name="Alikhan N.-F."/>
            <person name="Baker D."/>
            <person name="Gharbi K."/>
            <person name="Hall N."/>
            <person name="Watson M."/>
            <person name="Adriaenssens E.M."/>
            <person name="Foster-Nyarko E."/>
            <person name="Jarju S."/>
            <person name="Secka A."/>
            <person name="Antonio M."/>
            <person name="Oren A."/>
            <person name="Chaudhuri R."/>
            <person name="La Ragione R.M."/>
            <person name="Hildebrand F."/>
            <person name="Pallen M.J."/>
        </authorList>
    </citation>
    <scope>NUCLEOTIDE SEQUENCE [LARGE SCALE GENOMIC DNA]</scope>
    <source>
        <strain evidence="1 2">Sa1YVA5</strain>
    </source>
</reference>
<dbReference type="Pfam" id="PF19827">
    <property type="entry name" value="DUF6308"/>
    <property type="match status" value="2"/>
</dbReference>